<evidence type="ECO:0000256" key="1">
    <source>
        <dbReference type="ARBA" id="ARBA00022574"/>
    </source>
</evidence>
<dbReference type="Pfam" id="PF00400">
    <property type="entry name" value="WD40"/>
    <property type="match status" value="14"/>
</dbReference>
<dbReference type="Proteomes" id="UP000589036">
    <property type="component" value="Unassembled WGS sequence"/>
</dbReference>
<organism evidence="5 6">
    <name type="scientific">Spinactinospora alkalitolerans</name>
    <dbReference type="NCBI Taxonomy" id="687207"/>
    <lineage>
        <taxon>Bacteria</taxon>
        <taxon>Bacillati</taxon>
        <taxon>Actinomycetota</taxon>
        <taxon>Actinomycetes</taxon>
        <taxon>Streptosporangiales</taxon>
        <taxon>Nocardiopsidaceae</taxon>
        <taxon>Spinactinospora</taxon>
    </lineage>
</organism>
<feature type="repeat" description="WD" evidence="3">
    <location>
        <begin position="1117"/>
        <end position="1148"/>
    </location>
</feature>
<dbReference type="SMART" id="SM00320">
    <property type="entry name" value="WD40"/>
    <property type="match status" value="14"/>
</dbReference>
<feature type="repeat" description="WD" evidence="3">
    <location>
        <begin position="991"/>
        <end position="1032"/>
    </location>
</feature>
<feature type="repeat" description="WD" evidence="3">
    <location>
        <begin position="1033"/>
        <end position="1074"/>
    </location>
</feature>
<keyword evidence="6" id="KW-1185">Reference proteome</keyword>
<comment type="caution">
    <text evidence="5">The sequence shown here is derived from an EMBL/GenBank/DDBJ whole genome shotgun (WGS) entry which is preliminary data.</text>
</comment>
<dbReference type="InterPro" id="IPR049052">
    <property type="entry name" value="nSTAND1"/>
</dbReference>
<accession>A0A852U4E3</accession>
<evidence type="ECO:0000313" key="5">
    <source>
        <dbReference type="EMBL" id="NYE50385.1"/>
    </source>
</evidence>
<feature type="repeat" description="WD" evidence="3">
    <location>
        <begin position="949"/>
        <end position="990"/>
    </location>
</feature>
<dbReference type="PROSITE" id="PS50294">
    <property type="entry name" value="WD_REPEATS_REGION"/>
    <property type="match status" value="13"/>
</dbReference>
<gene>
    <name evidence="5" type="ORF">HDA32_005505</name>
</gene>
<dbReference type="PROSITE" id="PS50082">
    <property type="entry name" value="WD_REPEATS_2"/>
    <property type="match status" value="14"/>
</dbReference>
<dbReference type="RefSeq" id="WP_179645874.1">
    <property type="nucleotide sequence ID" value="NZ_BAAAYY010000014.1"/>
</dbReference>
<feature type="domain" description="Novel STAND NTPase 1" evidence="4">
    <location>
        <begin position="83"/>
        <end position="470"/>
    </location>
</feature>
<feature type="repeat" description="WD" evidence="3">
    <location>
        <begin position="654"/>
        <end position="695"/>
    </location>
</feature>
<feature type="repeat" description="WD" evidence="3">
    <location>
        <begin position="780"/>
        <end position="821"/>
    </location>
</feature>
<dbReference type="SUPFAM" id="SSF50978">
    <property type="entry name" value="WD40 repeat-like"/>
    <property type="match status" value="2"/>
</dbReference>
<keyword evidence="1 3" id="KW-0853">WD repeat</keyword>
<feature type="repeat" description="WD" evidence="3">
    <location>
        <begin position="612"/>
        <end position="653"/>
    </location>
</feature>
<dbReference type="InterPro" id="IPR027417">
    <property type="entry name" value="P-loop_NTPase"/>
</dbReference>
<feature type="repeat" description="WD" evidence="3">
    <location>
        <begin position="696"/>
        <end position="737"/>
    </location>
</feature>
<dbReference type="PANTHER" id="PTHR19848">
    <property type="entry name" value="WD40 REPEAT PROTEIN"/>
    <property type="match status" value="1"/>
</dbReference>
<dbReference type="Pfam" id="PF20703">
    <property type="entry name" value="nSTAND1"/>
    <property type="match status" value="1"/>
</dbReference>
<dbReference type="CDD" id="cd00200">
    <property type="entry name" value="WD40"/>
    <property type="match status" value="2"/>
</dbReference>
<dbReference type="InterPro" id="IPR015943">
    <property type="entry name" value="WD40/YVTN_repeat-like_dom_sf"/>
</dbReference>
<dbReference type="InterPro" id="IPR001680">
    <property type="entry name" value="WD40_rpt"/>
</dbReference>
<dbReference type="Gene3D" id="2.130.10.10">
    <property type="entry name" value="YVTN repeat-like/Quinoprotein amine dehydrogenase"/>
    <property type="match status" value="5"/>
</dbReference>
<feature type="repeat" description="WD" evidence="3">
    <location>
        <begin position="907"/>
        <end position="948"/>
    </location>
</feature>
<feature type="repeat" description="WD" evidence="3">
    <location>
        <begin position="865"/>
        <end position="906"/>
    </location>
</feature>
<name>A0A852U4E3_9ACTN</name>
<proteinExistence type="predicted"/>
<dbReference type="AlphaFoldDB" id="A0A852U4E3"/>
<evidence type="ECO:0000313" key="6">
    <source>
        <dbReference type="Proteomes" id="UP000589036"/>
    </source>
</evidence>
<dbReference type="InterPro" id="IPR019775">
    <property type="entry name" value="WD40_repeat_CS"/>
</dbReference>
<protein>
    <submittedName>
        <fullName evidence="5">WD40 repeat protein</fullName>
    </submittedName>
</protein>
<dbReference type="Gene3D" id="3.40.50.300">
    <property type="entry name" value="P-loop containing nucleotide triphosphate hydrolases"/>
    <property type="match status" value="1"/>
</dbReference>
<keyword evidence="2" id="KW-0677">Repeat</keyword>
<dbReference type="InterPro" id="IPR036322">
    <property type="entry name" value="WD40_repeat_dom_sf"/>
</dbReference>
<dbReference type="PRINTS" id="PR00320">
    <property type="entry name" value="GPROTEINBRPT"/>
</dbReference>
<sequence length="1186" mass="129344">MRRRQRIALLLQLLLVLATSLLGIVTDYATGEGPAPLPLRVLEQVAVPGLVLLLVVLVIGHFVSYRLENPVKPSTHWEPGRTPYPGLEAFDEDEAAVFFGRDAQAEEVVRRLNDSASDPSTRFMTVVGASGSGKSSFAQAGVLPRLRGQRWLVLPVVIPGGDPIGALAKSITAITDEPVEPVIRRLRRNANEFPALLERLRRRSGRRFGRTLLIIDQMEELVTLSGERDRELFLHALGEAARHDRHFRVLATLRVEFLGDLLDSGESRLFTQPVAIGALGRAELTEAVERPAEAVDMRFEPGLVDTVVTDTGSGDALPLLAHLLQELYLRIGAGRTATYADYRALGGVPGALARHADQVVAELREEEDAAEIMRVLLLFVTITSTEATRRRVPVTSLDPGERRIVDAFVDARLLVSDVGDGGPSAQVTHEALFRRWAPLRQEVETHAALLRQRAELERWAADWKQSGRSTDYLLTGNRLTVAQQWLDGLRAVGQDQPELVEFVDASRRRDLVFLRRVSQSVGEYVLANAEKYPELAVLLSLAALSECAPTPMAQRALMSALTFSHGRFVLSGHADTVRNLAWSPDGTRIATASRDGTTRIWDARSGASLRELTGHLGMVEMVAWSPDSARVATASRDRTVRIWDAETGRSILALSQATDVVRGVAWSPDGRWVAGASRDRVVRLWEAGTGRLSVELRGHGDNVLGITWSPDGSRLATASHDRTVIVWELDEARPDVVLRGHQDFVEGVSWSPDGTRIATGSGDHTIRVWDAEDGRQELLIRGHRDRVWNVAWSPDGGMLASASADGTARVFSPVNAEEAAVLRGHSDGVWAVAWSPDGEQLATGSEDGTARVWDLAPRGVEESSFPARTDCVRAVACSSVNAAVAAASDDGVVRVWGTRDADSAVELYGHALTVRALAWSPDGGRLLTGGTDRTALLWRTDGSEPYARIDHGSAIVESVSWSPDGARVATGGQDCTIRIWDAGDATPLAALPGHQDWVVGLAWSPSGRFIASASDDRTARIWELGNGRERAVLHGHGNWVDAIAWAPDESHVVTSSADWTARIWNVADGRQVHVLKGHEDRVPSVAWSPDGSRIATASYDRTIRVWDATTGEEISVVGVHRDRVTSVAWTPDGECVVSGSFDGTVRIWRADVDWERTQAFARTRVFRALTPEERNGHMLPVPDGAQ</sequence>
<feature type="repeat" description="WD" evidence="3">
    <location>
        <begin position="1075"/>
        <end position="1116"/>
    </location>
</feature>
<feature type="repeat" description="WD" evidence="3">
    <location>
        <begin position="822"/>
        <end position="855"/>
    </location>
</feature>
<evidence type="ECO:0000256" key="2">
    <source>
        <dbReference type="ARBA" id="ARBA00022737"/>
    </source>
</evidence>
<dbReference type="SUPFAM" id="SSF52540">
    <property type="entry name" value="P-loop containing nucleoside triphosphate hydrolases"/>
    <property type="match status" value="1"/>
</dbReference>
<dbReference type="PANTHER" id="PTHR19848:SF8">
    <property type="entry name" value="F-BOX AND WD REPEAT DOMAIN CONTAINING 7"/>
    <property type="match status" value="1"/>
</dbReference>
<feature type="repeat" description="WD" evidence="3">
    <location>
        <begin position="738"/>
        <end position="779"/>
    </location>
</feature>
<dbReference type="EMBL" id="JACCCC010000001">
    <property type="protein sequence ID" value="NYE50385.1"/>
    <property type="molecule type" value="Genomic_DNA"/>
</dbReference>
<dbReference type="InterPro" id="IPR020472">
    <property type="entry name" value="WD40_PAC1"/>
</dbReference>
<dbReference type="PROSITE" id="PS00678">
    <property type="entry name" value="WD_REPEATS_1"/>
    <property type="match status" value="8"/>
</dbReference>
<feature type="repeat" description="WD" evidence="3">
    <location>
        <begin position="570"/>
        <end position="611"/>
    </location>
</feature>
<reference evidence="5 6" key="1">
    <citation type="submission" date="2020-07" db="EMBL/GenBank/DDBJ databases">
        <title>Sequencing the genomes of 1000 actinobacteria strains.</title>
        <authorList>
            <person name="Klenk H.-P."/>
        </authorList>
    </citation>
    <scope>NUCLEOTIDE SEQUENCE [LARGE SCALE GENOMIC DNA]</scope>
    <source>
        <strain evidence="5 6">CXB654</strain>
    </source>
</reference>
<evidence type="ECO:0000259" key="4">
    <source>
        <dbReference type="Pfam" id="PF20703"/>
    </source>
</evidence>
<evidence type="ECO:0000256" key="3">
    <source>
        <dbReference type="PROSITE-ProRule" id="PRU00221"/>
    </source>
</evidence>